<reference evidence="2 3" key="1">
    <citation type="journal article" date="2007" name="PLoS Genet.">
        <title>Patterns and implications of gene gain and loss in the evolution of Prochlorococcus.</title>
        <authorList>
            <person name="Kettler G.C."/>
            <person name="Martiny A.C."/>
            <person name="Huang K."/>
            <person name="Zucker J."/>
            <person name="Coleman M.L."/>
            <person name="Rodrigue S."/>
            <person name="Chen F."/>
            <person name="Lapidus A."/>
            <person name="Ferriera S."/>
            <person name="Johnson J."/>
            <person name="Steglich C."/>
            <person name="Church G.M."/>
            <person name="Richardson P."/>
            <person name="Chisholm S.W."/>
        </authorList>
    </citation>
    <scope>NUCLEOTIDE SEQUENCE [LARGE SCALE GENOMIC DNA]</scope>
    <source>
        <strain evidence="2 3">MIT 9301</strain>
    </source>
</reference>
<keyword evidence="1" id="KW-1133">Transmembrane helix</keyword>
<name>A3PC48_PROM0</name>
<proteinExistence type="predicted"/>
<protein>
    <submittedName>
        <fullName evidence="2">Uncharacterized protein</fullName>
    </submittedName>
</protein>
<dbReference type="EMBL" id="CP000576">
    <property type="protein sequence ID" value="ABO17323.1"/>
    <property type="molecule type" value="Genomic_DNA"/>
</dbReference>
<dbReference type="AlphaFoldDB" id="A3PC48"/>
<organism evidence="2 3">
    <name type="scientific">Prochlorococcus marinus (strain MIT 9301)</name>
    <dbReference type="NCBI Taxonomy" id="167546"/>
    <lineage>
        <taxon>Bacteria</taxon>
        <taxon>Bacillati</taxon>
        <taxon>Cyanobacteriota</taxon>
        <taxon>Cyanophyceae</taxon>
        <taxon>Synechococcales</taxon>
        <taxon>Prochlorococcaceae</taxon>
        <taxon>Prochlorococcus</taxon>
    </lineage>
</organism>
<dbReference type="Proteomes" id="UP000001430">
    <property type="component" value="Chromosome"/>
</dbReference>
<gene>
    <name evidence="2" type="ordered locus">P9301_07001</name>
</gene>
<dbReference type="RefSeq" id="WP_011862689.1">
    <property type="nucleotide sequence ID" value="NC_009091.1"/>
</dbReference>
<feature type="transmembrane region" description="Helical" evidence="1">
    <location>
        <begin position="21"/>
        <end position="44"/>
    </location>
</feature>
<evidence type="ECO:0000313" key="3">
    <source>
        <dbReference type="Proteomes" id="UP000001430"/>
    </source>
</evidence>
<keyword evidence="1" id="KW-0812">Transmembrane</keyword>
<dbReference type="HOGENOM" id="CLU_391218_0_0_3"/>
<accession>A3PC48</accession>
<dbReference type="STRING" id="167546.P9301_07001"/>
<dbReference type="OrthoDB" id="539105at2"/>
<dbReference type="KEGG" id="pmg:P9301_07001"/>
<evidence type="ECO:0000313" key="2">
    <source>
        <dbReference type="EMBL" id="ABO17323.1"/>
    </source>
</evidence>
<keyword evidence="3" id="KW-1185">Reference proteome</keyword>
<evidence type="ECO:0000256" key="1">
    <source>
        <dbReference type="SAM" id="Phobius"/>
    </source>
</evidence>
<keyword evidence="1" id="KW-0472">Membrane</keyword>
<sequence>MRFSKKVSSNRSRKNNKGFAIPQILILGIGIAVGVSGLMAASILSLTGSKITRQELLAKASSYSGITKLRALFNDNSEGRLFNYFWLVDNCSEKAAECESLNISDPTNQYWADDSWCDEEENCNGRQKAPVCIPSENYSWANEKQVVENLFRNSNYVGNTLPNSKRDFDQAFDLISTKYIGTEDSGINSILIEGLSIPKDTNSISGSNKLRVNIQVNSETSETGFGFFSAGENNSDKTDSLFIGNLNITPFNEAKGSIIWRMNINNNDECQDFQELAMAENASLPANGNGGIWIQPLNLPKQPRLKNVIDIGTLICTQKRYEENNSSCKLSAGNSPQKTFRIYSLFARGPGSKFEVSTTDSSKIILEIMGDIDISNEGIFCHKNGSESCGTGKPENLTILFKQRNNSKINKLVCNRDSNEGGITLKNNHIYTNIGYPIDNDRLPGHSFLIDKTGENSNQKFGAFIYGPKTTFISDKQKSVWIQNNNSSMIVTSRGSYGYVSSTKEDSIEGNITNLILDSDLTLIPYGGNQRNGNNLEIVGIGQKVENIPTGTLFNTATNNVFLIFDNATSNYHLRSFQKLNINRLNSSNLQYSYPRAFAILDPKNNFNDINLGNNLDENSFANSWLNAFDIEVKETNENFERNFSGAVWVKNLCFDGSGEKNWEFSKDFIDKLVSWHGNNFNWGIKYYRGKSIILWDTLRDFKNN</sequence>